<dbReference type="Proteomes" id="UP000515563">
    <property type="component" value="Chromosome"/>
</dbReference>
<dbReference type="EMBL" id="CP043661">
    <property type="protein sequence ID" value="QNE22468.1"/>
    <property type="molecule type" value="Genomic_DNA"/>
</dbReference>
<gene>
    <name evidence="3" type="ORF">F1D05_36920</name>
</gene>
<keyword evidence="2" id="KW-0732">Signal</keyword>
<organism evidence="3 4">
    <name type="scientific">Kribbella qitaiheensis</name>
    <dbReference type="NCBI Taxonomy" id="1544730"/>
    <lineage>
        <taxon>Bacteria</taxon>
        <taxon>Bacillati</taxon>
        <taxon>Actinomycetota</taxon>
        <taxon>Actinomycetes</taxon>
        <taxon>Propionibacteriales</taxon>
        <taxon>Kribbellaceae</taxon>
        <taxon>Kribbella</taxon>
    </lineage>
</organism>
<proteinExistence type="predicted"/>
<sequence length="435" mass="47375">MTKRGRLIAGIAAVAVASTAGVVVATRGDHGAAPSGSSAIAAEATPGAASDDAKATRKREVGVLLAQRATAVLKGDLKSFLTVVDPKQPALMAGQRMLFTNLRKLPFTKLTYFADAEREAPDMVEKYGDSTFSVRVMMRYQLTGLDTAPVQTDLGYSFTRRDDKWVLVSDTGIDNYLSRDGHRQAWDYGEIAVTRRDKVLVVVEKSEAALGAKIAKSSEGAVEAIRRHWPRPWNGAVMVIAMREPRVMSLLWTAGTGDGWTIAAKAVSLYDGEPFSVKTTAPVGARIVVNPALRLRTDEDLLVHEMTHVATASIGWRTPIWLVEGLAEYVRCRSVEDDPHWTVDPYRKRVRTKYLPSLKSLPSSADFDANSDRAYGLSWWTTEYLASKEGTKALAALYADLSAHNTTPVAYDAIIKKHTGKTPAALAAAVKAWRG</sequence>
<name>A0A7G6X8A3_9ACTN</name>
<feature type="chain" id="PRO_5028975457" description="Basic secretory peptidase family protein" evidence="2">
    <location>
        <begin position="26"/>
        <end position="435"/>
    </location>
</feature>
<accession>A0A7G6X8A3</accession>
<evidence type="ECO:0000256" key="2">
    <source>
        <dbReference type="SAM" id="SignalP"/>
    </source>
</evidence>
<evidence type="ECO:0000313" key="3">
    <source>
        <dbReference type="EMBL" id="QNE22468.1"/>
    </source>
</evidence>
<dbReference type="RefSeq" id="WP_185444879.1">
    <property type="nucleotide sequence ID" value="NZ_CP043661.1"/>
</dbReference>
<feature type="signal peptide" evidence="2">
    <location>
        <begin position="1"/>
        <end position="25"/>
    </location>
</feature>
<dbReference type="AlphaFoldDB" id="A0A7G6X8A3"/>
<keyword evidence="4" id="KW-1185">Reference proteome</keyword>
<protein>
    <recommendedName>
        <fullName evidence="5">Basic secretory peptidase family protein</fullName>
    </recommendedName>
</protein>
<evidence type="ECO:0000256" key="1">
    <source>
        <dbReference type="SAM" id="MobiDB-lite"/>
    </source>
</evidence>
<dbReference type="KEGG" id="kqi:F1D05_36920"/>
<reference evidence="4" key="1">
    <citation type="submission" date="2019-09" db="EMBL/GenBank/DDBJ databases">
        <title>Antimicrobial potential of Antarctic Bacteria.</title>
        <authorList>
            <person name="Benaud N."/>
            <person name="Edwards R.J."/>
            <person name="Ferrari B.C."/>
        </authorList>
    </citation>
    <scope>NUCLEOTIDE SEQUENCE [LARGE SCALE GENOMIC DNA]</scope>
    <source>
        <strain evidence="4">SPB151</strain>
    </source>
</reference>
<evidence type="ECO:0000313" key="4">
    <source>
        <dbReference type="Proteomes" id="UP000515563"/>
    </source>
</evidence>
<feature type="compositionally biased region" description="Low complexity" evidence="1">
    <location>
        <begin position="30"/>
        <end position="44"/>
    </location>
</feature>
<feature type="region of interest" description="Disordered" evidence="1">
    <location>
        <begin position="30"/>
        <end position="53"/>
    </location>
</feature>
<evidence type="ECO:0008006" key="5">
    <source>
        <dbReference type="Google" id="ProtNLM"/>
    </source>
</evidence>
<reference evidence="3 4" key="2">
    <citation type="journal article" date="2020" name="Microbiol. Resour. Announc.">
        <title>Antarctic desert soil bacteria exhibit high novel natural product potential, evaluated through long-read genome sequencing and comparative genomics.</title>
        <authorList>
            <person name="Benaud N."/>
            <person name="Edwards R.J."/>
            <person name="Amos T.G."/>
            <person name="D'Agostino P.M."/>
            <person name="Gutierrez-Chavez C."/>
            <person name="Montgomery K."/>
            <person name="Nicetic I."/>
            <person name="Ferrari B.C."/>
        </authorList>
    </citation>
    <scope>NUCLEOTIDE SEQUENCE [LARGE SCALE GENOMIC DNA]</scope>
    <source>
        <strain evidence="3 4">SPB151</strain>
    </source>
</reference>